<proteinExistence type="predicted"/>
<dbReference type="PANTHER" id="PTHR43640:SF1">
    <property type="entry name" value="THIOREDOXIN-DEPENDENT PEROXIREDOXIN"/>
    <property type="match status" value="1"/>
</dbReference>
<evidence type="ECO:0000313" key="3">
    <source>
        <dbReference type="Proteomes" id="UP000253517"/>
    </source>
</evidence>
<dbReference type="SUPFAM" id="SSF52833">
    <property type="entry name" value="Thioredoxin-like"/>
    <property type="match status" value="1"/>
</dbReference>
<comment type="caution">
    <text evidence="2">The sequence shown here is derived from an EMBL/GenBank/DDBJ whole genome shotgun (WGS) entry which is preliminary data.</text>
</comment>
<dbReference type="PANTHER" id="PTHR43640">
    <property type="entry name" value="OS07G0260300 PROTEIN"/>
    <property type="match status" value="1"/>
</dbReference>
<dbReference type="Proteomes" id="UP000253517">
    <property type="component" value="Unassembled WGS sequence"/>
</dbReference>
<sequence length="239" mass="26817">MTDFFLLAGQLIISLCLELINKKWPIFERKISKMRTNLLLFTGLLTAFVAQTQSLPQLNIGDTAPLTDIRMNATDGKSYSLSDVKGRNGLVVIFSCNTCPFVLGWEDQYNLIFEQAKAAGLGMILINSNEAFREKDDSFEAMVAHAKKNKYKMPYVVDENHQLADAFGAQTTPHVFVFDAEWKLVFKGSINDKYENSKSGNTPAKFYLSDALNAIKENKPIEVKESRAIGCSIKRIKKS</sequence>
<gene>
    <name evidence="2" type="ORF">DES35_104154</name>
</gene>
<accession>A0A369A4L9</accession>
<name>A0A369A4L9_9FLAO</name>
<evidence type="ECO:0000313" key="2">
    <source>
        <dbReference type="EMBL" id="RCX02394.1"/>
    </source>
</evidence>
<keyword evidence="3" id="KW-1185">Reference proteome</keyword>
<dbReference type="Gene3D" id="3.40.30.10">
    <property type="entry name" value="Glutaredoxin"/>
    <property type="match status" value="1"/>
</dbReference>
<dbReference type="AlphaFoldDB" id="A0A369A4L9"/>
<dbReference type="InterPro" id="IPR013766">
    <property type="entry name" value="Thioredoxin_domain"/>
</dbReference>
<evidence type="ECO:0000259" key="1">
    <source>
        <dbReference type="PROSITE" id="PS51352"/>
    </source>
</evidence>
<protein>
    <submittedName>
        <fullName evidence="2">Peroxiredoxin</fullName>
    </submittedName>
</protein>
<dbReference type="GO" id="GO:0016491">
    <property type="term" value="F:oxidoreductase activity"/>
    <property type="evidence" value="ECO:0007669"/>
    <property type="project" value="InterPro"/>
</dbReference>
<dbReference type="InterPro" id="IPR047262">
    <property type="entry name" value="PRX-like1"/>
</dbReference>
<dbReference type="InterPro" id="IPR036249">
    <property type="entry name" value="Thioredoxin-like_sf"/>
</dbReference>
<dbReference type="InterPro" id="IPR013740">
    <property type="entry name" value="Redoxin"/>
</dbReference>
<organism evidence="2 3">
    <name type="scientific">Schleiferia thermophila</name>
    <dbReference type="NCBI Taxonomy" id="884107"/>
    <lineage>
        <taxon>Bacteria</taxon>
        <taxon>Pseudomonadati</taxon>
        <taxon>Bacteroidota</taxon>
        <taxon>Flavobacteriia</taxon>
        <taxon>Flavobacteriales</taxon>
        <taxon>Schleiferiaceae</taxon>
        <taxon>Schleiferia</taxon>
    </lineage>
</organism>
<dbReference type="CDD" id="cd02969">
    <property type="entry name" value="PRX_like1"/>
    <property type="match status" value="1"/>
</dbReference>
<reference evidence="2 3" key="1">
    <citation type="submission" date="2018-07" db="EMBL/GenBank/DDBJ databases">
        <title>Genomic Encyclopedia of Type Strains, Phase IV (KMG-IV): sequencing the most valuable type-strain genomes for metagenomic binning, comparative biology and taxonomic classification.</title>
        <authorList>
            <person name="Goeker M."/>
        </authorList>
    </citation>
    <scope>NUCLEOTIDE SEQUENCE [LARGE SCALE GENOMIC DNA]</scope>
    <source>
        <strain evidence="2 3">DSM 21410</strain>
    </source>
</reference>
<feature type="domain" description="Thioredoxin" evidence="1">
    <location>
        <begin position="58"/>
        <end position="217"/>
    </location>
</feature>
<dbReference type="PROSITE" id="PS51352">
    <property type="entry name" value="THIOREDOXIN_2"/>
    <property type="match status" value="1"/>
</dbReference>
<dbReference type="EMBL" id="QPJS01000004">
    <property type="protein sequence ID" value="RCX02394.1"/>
    <property type="molecule type" value="Genomic_DNA"/>
</dbReference>
<dbReference type="Pfam" id="PF08534">
    <property type="entry name" value="Redoxin"/>
    <property type="match status" value="1"/>
</dbReference>